<name>A0A1I3BKA8_9EURY</name>
<accession>A0A1I3BKA8</accession>
<evidence type="ECO:0000313" key="4">
    <source>
        <dbReference type="Proteomes" id="UP000323537"/>
    </source>
</evidence>
<feature type="region of interest" description="Disordered" evidence="1">
    <location>
        <begin position="417"/>
        <end position="490"/>
    </location>
</feature>
<dbReference type="InterPro" id="IPR018391">
    <property type="entry name" value="PQQ_b-propeller_rpt"/>
</dbReference>
<feature type="domain" description="Pyrrolo-quinoline quinone repeat" evidence="2">
    <location>
        <begin position="96"/>
        <end position="205"/>
    </location>
</feature>
<dbReference type="SUPFAM" id="SSF50998">
    <property type="entry name" value="Quinoprotein alcohol dehydrogenase-like"/>
    <property type="match status" value="2"/>
</dbReference>
<dbReference type="PROSITE" id="PS51318">
    <property type="entry name" value="TAT"/>
    <property type="match status" value="1"/>
</dbReference>
<evidence type="ECO:0000259" key="2">
    <source>
        <dbReference type="Pfam" id="PF13360"/>
    </source>
</evidence>
<dbReference type="AlphaFoldDB" id="A0A1I3BKA8"/>
<evidence type="ECO:0000313" key="3">
    <source>
        <dbReference type="EMBL" id="SFH62712.1"/>
    </source>
</evidence>
<dbReference type="Gene3D" id="2.130.10.10">
    <property type="entry name" value="YVTN repeat-like/Quinoprotein amine dehydrogenase"/>
    <property type="match status" value="2"/>
</dbReference>
<gene>
    <name evidence="3" type="ORF">SAMN04488066_11334</name>
</gene>
<protein>
    <submittedName>
        <fullName evidence="3">Outer membrane protein assembly factor BamB, contains PQQ-like beta-propeller repeat</fullName>
    </submittedName>
</protein>
<dbReference type="PANTHER" id="PTHR34512">
    <property type="entry name" value="CELL SURFACE PROTEIN"/>
    <property type="match status" value="1"/>
</dbReference>
<sequence length="525" mass="53463">MRISVTLDQLMDRTSVSRRKVLQLASTAAAGGALASAGSVTPVAAQESSDLDEFSWPMLHGGRRLTGTTAVEGIDSVSGSAYSLGGNERTTVPAVADGTAYAGSDGDLIATDLASGSGRWAFRGEEPLTASPAVGAAAVIAVTTEGTVLAVDRDSGEERWSVGVSGRPGAPTIHDGTAYVADSEGTVYAFAASSGDLEWSTPLDARFETDGNNAAGLLLPTVAVGDDSLYVNVPDSQAPPSRLVALSFDGEPEWEYAIEADVLSPPAVTDHGVVVKTQQHLRLVSATGGVEQWAVDLRGEAHHPLAAGNGLVAVVDDDPFEALRCNAYDLETGELAWRYSLEDGRRTGGATIAGGTVYFVATTGSRSGRVVGVGLEDGLERLSIDVDNPAIGYGPVPVPGGLFVPDGASSRLVTAETFDGGSSAESDATDSDSTDSDSTETGTESEDTSPEDAESTEGSTAGDDGGGSTTDGDSSTADGTEASSDDSGWELPSLSVIESIVVISTSLASVLYGAVRVAARSAVDE</sequence>
<feature type="domain" description="Pyrrolo-quinoline quinone repeat" evidence="2">
    <location>
        <begin position="284"/>
        <end position="388"/>
    </location>
</feature>
<feature type="compositionally biased region" description="Acidic residues" evidence="1">
    <location>
        <begin position="427"/>
        <end position="455"/>
    </location>
</feature>
<dbReference type="InterPro" id="IPR006311">
    <property type="entry name" value="TAT_signal"/>
</dbReference>
<dbReference type="SMART" id="SM00564">
    <property type="entry name" value="PQQ"/>
    <property type="match status" value="4"/>
</dbReference>
<dbReference type="Pfam" id="PF13360">
    <property type="entry name" value="PQQ_2"/>
    <property type="match status" value="2"/>
</dbReference>
<dbReference type="InterPro" id="IPR002372">
    <property type="entry name" value="PQQ_rpt_dom"/>
</dbReference>
<dbReference type="PANTHER" id="PTHR34512:SF30">
    <property type="entry name" value="OUTER MEMBRANE PROTEIN ASSEMBLY FACTOR BAMB"/>
    <property type="match status" value="1"/>
</dbReference>
<reference evidence="3 4" key="1">
    <citation type="submission" date="2016-10" db="EMBL/GenBank/DDBJ databases">
        <authorList>
            <person name="Varghese N."/>
            <person name="Submissions S."/>
        </authorList>
    </citation>
    <scope>NUCLEOTIDE SEQUENCE [LARGE SCALE GENOMIC DNA]</scope>
    <source>
        <strain evidence="3 4">CGMCC 1.6377</strain>
    </source>
</reference>
<evidence type="ECO:0000256" key="1">
    <source>
        <dbReference type="SAM" id="MobiDB-lite"/>
    </source>
</evidence>
<dbReference type="EMBL" id="FOPZ01000013">
    <property type="protein sequence ID" value="SFH62712.1"/>
    <property type="molecule type" value="Genomic_DNA"/>
</dbReference>
<dbReference type="InterPro" id="IPR011047">
    <property type="entry name" value="Quinoprotein_ADH-like_sf"/>
</dbReference>
<organism evidence="3 4">
    <name type="scientific">Halorubrum aquaticum</name>
    <dbReference type="NCBI Taxonomy" id="387340"/>
    <lineage>
        <taxon>Archaea</taxon>
        <taxon>Methanobacteriati</taxon>
        <taxon>Methanobacteriota</taxon>
        <taxon>Stenosarchaea group</taxon>
        <taxon>Halobacteria</taxon>
        <taxon>Halobacteriales</taxon>
        <taxon>Haloferacaceae</taxon>
        <taxon>Halorubrum</taxon>
    </lineage>
</organism>
<proteinExistence type="predicted"/>
<feature type="compositionally biased region" description="Low complexity" evidence="1">
    <location>
        <begin position="470"/>
        <end position="481"/>
    </location>
</feature>
<dbReference type="Proteomes" id="UP000323537">
    <property type="component" value="Unassembled WGS sequence"/>
</dbReference>
<dbReference type="InterPro" id="IPR015943">
    <property type="entry name" value="WD40/YVTN_repeat-like_dom_sf"/>
</dbReference>
<keyword evidence="4" id="KW-1185">Reference proteome</keyword>